<dbReference type="Proteomes" id="UP001165121">
    <property type="component" value="Unassembled WGS sequence"/>
</dbReference>
<gene>
    <name evidence="1" type="ORF">Pfra01_001442300</name>
</gene>
<dbReference type="AlphaFoldDB" id="A0A9W6XN93"/>
<protein>
    <submittedName>
        <fullName evidence="1">Unnamed protein product</fullName>
    </submittedName>
</protein>
<name>A0A9W6XN93_9STRA</name>
<reference evidence="1" key="1">
    <citation type="submission" date="2023-04" db="EMBL/GenBank/DDBJ databases">
        <title>Phytophthora fragariaefolia NBRC 109709.</title>
        <authorList>
            <person name="Ichikawa N."/>
            <person name="Sato H."/>
            <person name="Tonouchi N."/>
        </authorList>
    </citation>
    <scope>NUCLEOTIDE SEQUENCE</scope>
    <source>
        <strain evidence="1">NBRC 109709</strain>
    </source>
</reference>
<dbReference type="OrthoDB" id="126373at2759"/>
<dbReference type="EMBL" id="BSXT01001511">
    <property type="protein sequence ID" value="GMF43104.1"/>
    <property type="molecule type" value="Genomic_DNA"/>
</dbReference>
<keyword evidence="2" id="KW-1185">Reference proteome</keyword>
<proteinExistence type="predicted"/>
<comment type="caution">
    <text evidence="1">The sequence shown here is derived from an EMBL/GenBank/DDBJ whole genome shotgun (WGS) entry which is preliminary data.</text>
</comment>
<evidence type="ECO:0000313" key="1">
    <source>
        <dbReference type="EMBL" id="GMF43104.1"/>
    </source>
</evidence>
<accession>A0A9W6XN93</accession>
<evidence type="ECO:0000313" key="2">
    <source>
        <dbReference type="Proteomes" id="UP001165121"/>
    </source>
</evidence>
<organism evidence="1 2">
    <name type="scientific">Phytophthora fragariaefolia</name>
    <dbReference type="NCBI Taxonomy" id="1490495"/>
    <lineage>
        <taxon>Eukaryota</taxon>
        <taxon>Sar</taxon>
        <taxon>Stramenopiles</taxon>
        <taxon>Oomycota</taxon>
        <taxon>Peronosporomycetes</taxon>
        <taxon>Peronosporales</taxon>
        <taxon>Peronosporaceae</taxon>
        <taxon>Phytophthora</taxon>
    </lineage>
</organism>
<sequence>MGEEEIKASVAKRRCTRRYLLDSLMSAAAPILSPRRVGLGGPFALIMNNTRQHTRDSRLVRDIFGVYAVAILEEGEEEELRDLFGYRVLQRNLDNEAFSLPAQALADLLVLVESCRYLEGHDHFLKSIEFRESGIQSLTPKDFRQTTHVNHASFFRILLDTDNNDSFHNNSDCGQAPFWLHLAVALDRLGNYGNGVSLGRTKTLWGTGDGTYALYTARVSLALKELAAAYVVWPNTEGRQFTSRRMAQEDFRDCVGLSMVQLSISR</sequence>